<evidence type="ECO:0000313" key="2">
    <source>
        <dbReference type="EMBL" id="ADQ17168.1"/>
    </source>
</evidence>
<feature type="transmembrane region" description="Helical" evidence="1">
    <location>
        <begin position="168"/>
        <end position="184"/>
    </location>
</feature>
<dbReference type="eggNOG" id="ENOG5032GYU">
    <property type="taxonomic scope" value="Bacteria"/>
</dbReference>
<feature type="transmembrane region" description="Helical" evidence="1">
    <location>
        <begin position="109"/>
        <end position="128"/>
    </location>
</feature>
<reference evidence="2 3" key="2">
    <citation type="journal article" date="2011" name="Stand. Genomic Sci.">
        <title>Complete genome sequence of Leadbetterella byssophila type strain (4M15).</title>
        <authorList>
            <person name="Abt B."/>
            <person name="Teshima H."/>
            <person name="Lucas S."/>
            <person name="Lapidus A."/>
            <person name="Del Rio T.G."/>
            <person name="Nolan M."/>
            <person name="Tice H."/>
            <person name="Cheng J.F."/>
            <person name="Pitluck S."/>
            <person name="Liolios K."/>
            <person name="Pagani I."/>
            <person name="Ivanova N."/>
            <person name="Mavromatis K."/>
            <person name="Pati A."/>
            <person name="Tapia R."/>
            <person name="Han C."/>
            <person name="Goodwin L."/>
            <person name="Chen A."/>
            <person name="Palaniappan K."/>
            <person name="Land M."/>
            <person name="Hauser L."/>
            <person name="Chang Y.J."/>
            <person name="Jeffries C.D."/>
            <person name="Rohde M."/>
            <person name="Goker M."/>
            <person name="Tindall B.J."/>
            <person name="Detter J.C."/>
            <person name="Woyke T."/>
            <person name="Bristow J."/>
            <person name="Eisen J.A."/>
            <person name="Markowitz V."/>
            <person name="Hugenholtz P."/>
            <person name="Klenk H.P."/>
            <person name="Kyrpides N.C."/>
        </authorList>
    </citation>
    <scope>NUCLEOTIDE SEQUENCE [LARGE SCALE GENOMIC DNA]</scope>
    <source>
        <strain evidence="3">DSM 17132 / JCM 16389 / KACC 11308 / NBRC 106382 / 4M15</strain>
    </source>
</reference>
<evidence type="ECO:0000313" key="3">
    <source>
        <dbReference type="Proteomes" id="UP000007435"/>
    </source>
</evidence>
<dbReference type="Pfam" id="PF22285">
    <property type="entry name" value="DUF6962"/>
    <property type="match status" value="1"/>
</dbReference>
<keyword evidence="1" id="KW-0812">Transmembrane</keyword>
<dbReference type="KEGG" id="lby:Lbys_1454"/>
<feature type="transmembrane region" description="Helical" evidence="1">
    <location>
        <begin position="16"/>
        <end position="35"/>
    </location>
</feature>
<evidence type="ECO:0000256" key="1">
    <source>
        <dbReference type="SAM" id="Phobius"/>
    </source>
</evidence>
<keyword evidence="3" id="KW-1185">Reference proteome</keyword>
<feature type="transmembrane region" description="Helical" evidence="1">
    <location>
        <begin position="134"/>
        <end position="156"/>
    </location>
</feature>
<keyword evidence="1" id="KW-0472">Membrane</keyword>
<dbReference type="RefSeq" id="WP_013408217.1">
    <property type="nucleotide sequence ID" value="NC_014655.1"/>
</dbReference>
<dbReference type="HOGENOM" id="CLU_1137167_0_0_10"/>
<dbReference type="EMBL" id="CP002305">
    <property type="protein sequence ID" value="ADQ17168.1"/>
    <property type="molecule type" value="Genomic_DNA"/>
</dbReference>
<reference key="1">
    <citation type="submission" date="2010-11" db="EMBL/GenBank/DDBJ databases">
        <title>The complete genome of Leadbetterella byssophila DSM 17132.</title>
        <authorList>
            <consortium name="US DOE Joint Genome Institute (JGI-PGF)"/>
            <person name="Lucas S."/>
            <person name="Copeland A."/>
            <person name="Lapidus A."/>
            <person name="Glavina del Rio T."/>
            <person name="Dalin E."/>
            <person name="Tice H."/>
            <person name="Bruce D."/>
            <person name="Goodwin L."/>
            <person name="Pitluck S."/>
            <person name="Kyrpides N."/>
            <person name="Mavromatis K."/>
            <person name="Ivanova N."/>
            <person name="Teshima H."/>
            <person name="Brettin T."/>
            <person name="Detter J.C."/>
            <person name="Han C."/>
            <person name="Tapia R."/>
            <person name="Land M."/>
            <person name="Hauser L."/>
            <person name="Markowitz V."/>
            <person name="Cheng J.-F."/>
            <person name="Hugenholtz P."/>
            <person name="Woyke T."/>
            <person name="Wu D."/>
            <person name="Tindall B."/>
            <person name="Pomrenke H.G."/>
            <person name="Brambilla E."/>
            <person name="Klenk H.-P."/>
            <person name="Eisen J.A."/>
        </authorList>
    </citation>
    <scope>NUCLEOTIDE SEQUENCE [LARGE SCALE GENOMIC DNA]</scope>
    <source>
        <strain>DSM 17132</strain>
    </source>
</reference>
<keyword evidence="1" id="KW-1133">Transmembrane helix</keyword>
<dbReference type="InterPro" id="IPR054235">
    <property type="entry name" value="DUF6962"/>
</dbReference>
<dbReference type="Proteomes" id="UP000007435">
    <property type="component" value="Chromosome"/>
</dbReference>
<organism evidence="2 3">
    <name type="scientific">Leadbetterella byssophila (strain DSM 17132 / JCM 16389 / KACC 11308 / NBRC 106382 / 4M15)</name>
    <dbReference type="NCBI Taxonomy" id="649349"/>
    <lineage>
        <taxon>Bacteria</taxon>
        <taxon>Pseudomonadati</taxon>
        <taxon>Bacteroidota</taxon>
        <taxon>Cytophagia</taxon>
        <taxon>Cytophagales</taxon>
        <taxon>Leadbetterellaceae</taxon>
        <taxon>Leadbetterella</taxon>
    </lineage>
</organism>
<feature type="transmembrane region" description="Helical" evidence="1">
    <location>
        <begin position="79"/>
        <end position="97"/>
    </location>
</feature>
<proteinExistence type="predicted"/>
<protein>
    <recommendedName>
        <fullName evidence="4">Transmembrane protein</fullName>
    </recommendedName>
</protein>
<dbReference type="STRING" id="649349.Lbys_1454"/>
<dbReference type="OrthoDB" id="1523094at2"/>
<feature type="transmembrane region" description="Helical" evidence="1">
    <location>
        <begin position="47"/>
        <end position="73"/>
    </location>
</feature>
<accession>E4RWW2</accession>
<dbReference type="AlphaFoldDB" id="E4RWW2"/>
<gene>
    <name evidence="2" type="ordered locus">Lbys_1454</name>
</gene>
<evidence type="ECO:0008006" key="4">
    <source>
        <dbReference type="Google" id="ProtNLM"/>
    </source>
</evidence>
<name>E4RWW2_LEAB4</name>
<sequence length="221" mass="25600">MQPSIELFGIRIDEPVTTATDLLVGITCLICAFKLKKLVRTLWIHKAIFWYFLLMGLATIMGGLMGHGFLYVLGFYWKLPGWFLSMIAVNLLERVMIHFSATELSPKMLRFFSIFNLVELGFFMLMAFGTLNFLYVQIHSTYGFLVVVFSFCVYNYRRGHHPEIMKNMMWGVFWIFICAVVFVGKLSISIWFNHADLAHTFMFIGALYFYKGSKGILKSPE</sequence>